<accession>A0ABS6H1N7</accession>
<evidence type="ECO:0000313" key="1">
    <source>
        <dbReference type="EMBL" id="MBU8542570.1"/>
    </source>
</evidence>
<dbReference type="RefSeq" id="WP_216872881.1">
    <property type="nucleotide sequence ID" value="NZ_JAERQM010000001.1"/>
</dbReference>
<protein>
    <submittedName>
        <fullName evidence="1">Uncharacterized protein</fullName>
    </submittedName>
</protein>
<dbReference type="EMBL" id="JAERQM010000001">
    <property type="protein sequence ID" value="MBU8542570.1"/>
    <property type="molecule type" value="Genomic_DNA"/>
</dbReference>
<gene>
    <name evidence="1" type="ORF">JJQ90_02580</name>
</gene>
<name>A0ABS6H1N7_9PROT</name>
<proteinExistence type="predicted"/>
<comment type="caution">
    <text evidence="1">The sequence shown here is derived from an EMBL/GenBank/DDBJ whole genome shotgun (WGS) entry which is preliminary data.</text>
</comment>
<organism evidence="1 2">
    <name type="scientific">Falsiroseomonas oleicola</name>
    <dbReference type="NCBI Taxonomy" id="2801474"/>
    <lineage>
        <taxon>Bacteria</taxon>
        <taxon>Pseudomonadati</taxon>
        <taxon>Pseudomonadota</taxon>
        <taxon>Alphaproteobacteria</taxon>
        <taxon>Acetobacterales</taxon>
        <taxon>Roseomonadaceae</taxon>
        <taxon>Falsiroseomonas</taxon>
    </lineage>
</organism>
<sequence length="204" mass="22009">MLSWLTRHFQDARSSDPAGFGDFLARQSAFLAQKPLVDYCKVKAGRGERALFADPDFQAALAHCRWQTLSGATLDILAAAEAWLRPHATGAEPILATALAALGRQGLAEAPAPAEERPGLEATAAVLEAHLLALQQDPPLGADRLRMRCEAPLMATLPVHPDQRIGETPAIRGALRFHLVAAQQMMEKRFDAAPLTRNLLAASH</sequence>
<keyword evidence="2" id="KW-1185">Reference proteome</keyword>
<reference evidence="1 2" key="1">
    <citation type="submission" date="2021-01" db="EMBL/GenBank/DDBJ databases">
        <title>Roseomonas sp. nov, a bacterium isolated from an oil production mixture in Yumen Oilfield.</title>
        <authorList>
            <person name="Wu D."/>
        </authorList>
    </citation>
    <scope>NUCLEOTIDE SEQUENCE [LARGE SCALE GENOMIC DNA]</scope>
    <source>
        <strain evidence="1 2">ROY-5-3</strain>
    </source>
</reference>
<evidence type="ECO:0000313" key="2">
    <source>
        <dbReference type="Proteomes" id="UP000689967"/>
    </source>
</evidence>
<dbReference type="Proteomes" id="UP000689967">
    <property type="component" value="Unassembled WGS sequence"/>
</dbReference>